<keyword evidence="5 8" id="KW-0812">Transmembrane</keyword>
<dbReference type="GO" id="GO:0000319">
    <property type="term" value="F:sulfite transmembrane transporter activity"/>
    <property type="evidence" value="ECO:0007669"/>
    <property type="project" value="TreeGrafter"/>
</dbReference>
<dbReference type="CDD" id="cd09319">
    <property type="entry name" value="TDT_like_1"/>
    <property type="match status" value="1"/>
</dbReference>
<evidence type="ECO:0000256" key="6">
    <source>
        <dbReference type="ARBA" id="ARBA00022989"/>
    </source>
</evidence>
<dbReference type="Pfam" id="PF03595">
    <property type="entry name" value="SLAC1"/>
    <property type="match status" value="1"/>
</dbReference>
<evidence type="ECO:0000256" key="2">
    <source>
        <dbReference type="ARBA" id="ARBA00008566"/>
    </source>
</evidence>
<feature type="transmembrane region" description="Helical" evidence="8">
    <location>
        <begin position="254"/>
        <end position="274"/>
    </location>
</feature>
<dbReference type="KEGG" id="cof:FOZ74_11395"/>
<evidence type="ECO:0000256" key="1">
    <source>
        <dbReference type="ARBA" id="ARBA00004651"/>
    </source>
</evidence>
<dbReference type="OrthoDB" id="958273at2"/>
<dbReference type="Proteomes" id="UP000321199">
    <property type="component" value="Chromosome"/>
</dbReference>
<protein>
    <submittedName>
        <fullName evidence="9">C4-dicarboxylate ABC transporter</fullName>
    </submittedName>
</protein>
<evidence type="ECO:0000256" key="4">
    <source>
        <dbReference type="ARBA" id="ARBA00022475"/>
    </source>
</evidence>
<evidence type="ECO:0000256" key="5">
    <source>
        <dbReference type="ARBA" id="ARBA00022692"/>
    </source>
</evidence>
<dbReference type="InterPro" id="IPR051629">
    <property type="entry name" value="Sulfite_efflux_TDT"/>
</dbReference>
<dbReference type="InterPro" id="IPR038665">
    <property type="entry name" value="Voltage-dep_anion_channel_sf"/>
</dbReference>
<feature type="transmembrane region" description="Helical" evidence="8">
    <location>
        <begin position="143"/>
        <end position="168"/>
    </location>
</feature>
<dbReference type="AlphaFoldDB" id="A0A5B8RY59"/>
<dbReference type="RefSeq" id="WP_146913178.1">
    <property type="nucleotide sequence ID" value="NZ_CP042344.1"/>
</dbReference>
<evidence type="ECO:0000313" key="9">
    <source>
        <dbReference type="EMBL" id="QEA13588.1"/>
    </source>
</evidence>
<name>A0A5B8RY59_9BURK</name>
<feature type="transmembrane region" description="Helical" evidence="8">
    <location>
        <begin position="17"/>
        <end position="37"/>
    </location>
</feature>
<gene>
    <name evidence="9" type="ORF">FOZ74_11395</name>
</gene>
<comment type="similarity">
    <text evidence="2">Belongs to the tellurite-resistance/dicarboxylate transporter (TDT) family.</text>
</comment>
<accession>A0A5B8RY59</accession>
<feature type="transmembrane region" description="Helical" evidence="8">
    <location>
        <begin position="107"/>
        <end position="131"/>
    </location>
</feature>
<dbReference type="Gene3D" id="1.50.10.150">
    <property type="entry name" value="Voltage-dependent anion channel"/>
    <property type="match status" value="1"/>
</dbReference>
<feature type="transmembrane region" description="Helical" evidence="8">
    <location>
        <begin position="180"/>
        <end position="203"/>
    </location>
</feature>
<organism evidence="9 10">
    <name type="scientific">Comamonas flocculans</name>
    <dbReference type="NCBI Taxonomy" id="2597701"/>
    <lineage>
        <taxon>Bacteria</taxon>
        <taxon>Pseudomonadati</taxon>
        <taxon>Pseudomonadota</taxon>
        <taxon>Betaproteobacteria</taxon>
        <taxon>Burkholderiales</taxon>
        <taxon>Comamonadaceae</taxon>
        <taxon>Comamonas</taxon>
    </lineage>
</organism>
<dbReference type="PANTHER" id="PTHR31686:SF1">
    <property type="entry name" value="SULFITE EFFLUX PUMP SSU1"/>
    <property type="match status" value="1"/>
</dbReference>
<feature type="transmembrane region" description="Helical" evidence="8">
    <location>
        <begin position="43"/>
        <end position="61"/>
    </location>
</feature>
<evidence type="ECO:0000256" key="3">
    <source>
        <dbReference type="ARBA" id="ARBA00022448"/>
    </source>
</evidence>
<dbReference type="EMBL" id="CP042344">
    <property type="protein sequence ID" value="QEA13588.1"/>
    <property type="molecule type" value="Genomic_DNA"/>
</dbReference>
<feature type="transmembrane region" description="Helical" evidence="8">
    <location>
        <begin position="286"/>
        <end position="305"/>
    </location>
</feature>
<dbReference type="PANTHER" id="PTHR31686">
    <property type="match status" value="1"/>
</dbReference>
<proteinExistence type="inferred from homology"/>
<evidence type="ECO:0000256" key="7">
    <source>
        <dbReference type="ARBA" id="ARBA00023136"/>
    </source>
</evidence>
<keyword evidence="10" id="KW-1185">Reference proteome</keyword>
<keyword evidence="6 8" id="KW-1133">Transmembrane helix</keyword>
<evidence type="ECO:0000313" key="10">
    <source>
        <dbReference type="Proteomes" id="UP000321199"/>
    </source>
</evidence>
<feature type="transmembrane region" description="Helical" evidence="8">
    <location>
        <begin position="317"/>
        <end position="337"/>
    </location>
</feature>
<evidence type="ECO:0000256" key="8">
    <source>
        <dbReference type="SAM" id="Phobius"/>
    </source>
</evidence>
<keyword evidence="7 8" id="KW-0472">Membrane</keyword>
<reference evidence="9 10" key="1">
    <citation type="submission" date="2019-07" db="EMBL/GenBank/DDBJ databases">
        <title>Complete genome sequence of Comamonas sp. NLF 7-7 isolated from livestock.</title>
        <authorList>
            <person name="Kim D.H."/>
            <person name="Kim J.G."/>
        </authorList>
    </citation>
    <scope>NUCLEOTIDE SEQUENCE [LARGE SCALE GENOMIC DNA]</scope>
    <source>
        <strain evidence="9 10">NLF 7-7</strain>
    </source>
</reference>
<comment type="subcellular location">
    <subcellularLocation>
        <location evidence="1">Cell membrane</location>
        <topology evidence="1">Multi-pass membrane protein</topology>
    </subcellularLocation>
</comment>
<sequence>MSTWVAWRAALAELSPANFGLVMATGIVALAASMVGWTALGRVLLLLNLLQYALLWLLYLLRALWHPRRFFGDLFDHALGPGYFTVVAATGVLASQCLLQARAVHAAWWLGALALLLWCLITYAMFLAFMVRQEKPPLAEGISGSWLLAVVATQSIAVVAVLLAPLAAHPSRLALEFLALSLWLAAGMLYIWLMTLIFYRFVFLRLTPETLVPSYWINMGALAISTLAGALLVQGAAASPWLAGLLPFLKGFTLFYWAAGSWWIPALVLLGVWRHGARRYPLRYEPLYWALVFPLGMYAAGTWQMDVALGLGLLQPLARLSLYCGLLAWALTFAGLLRKLIYMLLRSPASGPR</sequence>
<feature type="transmembrane region" description="Helical" evidence="8">
    <location>
        <begin position="215"/>
        <end position="234"/>
    </location>
</feature>
<dbReference type="InterPro" id="IPR004695">
    <property type="entry name" value="SLAC1/Mae1/Ssu1/TehA"/>
</dbReference>
<keyword evidence="4" id="KW-1003">Cell membrane</keyword>
<keyword evidence="3" id="KW-0813">Transport</keyword>
<dbReference type="GO" id="GO:0005886">
    <property type="term" value="C:plasma membrane"/>
    <property type="evidence" value="ECO:0007669"/>
    <property type="project" value="UniProtKB-SubCell"/>
</dbReference>